<proteinExistence type="predicted"/>
<comment type="caution">
    <text evidence="1">The sequence shown here is derived from an EMBL/GenBank/DDBJ whole genome shotgun (WGS) entry which is preliminary data.</text>
</comment>
<evidence type="ECO:0000313" key="1">
    <source>
        <dbReference type="EMBL" id="OGL81572.1"/>
    </source>
</evidence>
<dbReference type="STRING" id="1802401.A3B21_04090"/>
<organism evidence="1 2">
    <name type="scientific">Candidatus Uhrbacteria bacterium RIFCSPLOWO2_01_FULL_47_24</name>
    <dbReference type="NCBI Taxonomy" id="1802401"/>
    <lineage>
        <taxon>Bacteria</taxon>
        <taxon>Candidatus Uhriibacteriota</taxon>
    </lineage>
</organism>
<gene>
    <name evidence="1" type="ORF">A3B21_04090</name>
</gene>
<evidence type="ECO:0000313" key="2">
    <source>
        <dbReference type="Proteomes" id="UP000176897"/>
    </source>
</evidence>
<protein>
    <submittedName>
        <fullName evidence="1">Uncharacterized protein</fullName>
    </submittedName>
</protein>
<reference evidence="1 2" key="1">
    <citation type="journal article" date="2016" name="Nat. Commun.">
        <title>Thousands of microbial genomes shed light on interconnected biogeochemical processes in an aquifer system.</title>
        <authorList>
            <person name="Anantharaman K."/>
            <person name="Brown C.T."/>
            <person name="Hug L.A."/>
            <person name="Sharon I."/>
            <person name="Castelle C.J."/>
            <person name="Probst A.J."/>
            <person name="Thomas B.C."/>
            <person name="Singh A."/>
            <person name="Wilkins M.J."/>
            <person name="Karaoz U."/>
            <person name="Brodie E.L."/>
            <person name="Williams K.H."/>
            <person name="Hubbard S.S."/>
            <person name="Banfield J.F."/>
        </authorList>
    </citation>
    <scope>NUCLEOTIDE SEQUENCE [LARGE SCALE GENOMIC DNA]</scope>
</reference>
<accession>A0A1F7UTF4</accession>
<name>A0A1F7UTF4_9BACT</name>
<dbReference type="AlphaFoldDB" id="A0A1F7UTF4"/>
<dbReference type="Proteomes" id="UP000176897">
    <property type="component" value="Unassembled WGS sequence"/>
</dbReference>
<dbReference type="EMBL" id="MGEJ01000004">
    <property type="protein sequence ID" value="OGL81572.1"/>
    <property type="molecule type" value="Genomic_DNA"/>
</dbReference>
<sequence>MPWVKGVVCGEVTADRRIVAQTRNLQVMTTPKPPDPDAARAAGLDVDLLRRIHEERKPGRFEGLAHFGGATAMLVPWAALAKLDERRMKRLLDKYFGYMPVPAFPEWVAIMHVRNTGAPARQNDAEPSGGMAETTALLAEQVCEMVEMGVYRDEGWSRFFLPSALALHQSAFDDEQRSIWSIVRPDLRQVQEEPLELLSVGLDHLDDQSGIVTAGPVGDVELTCVAKLHLQDTGWKFRDLETHNGNPMNRHMVAIAPRPGRSPVVLALNSEGALDDFGHHFVLDGENRELAVTHIGRAVLEALGWLS</sequence>